<dbReference type="PANTHER" id="PTHR32182:SF0">
    <property type="entry name" value="DNA REPLICATION AND REPAIR PROTEIN RECF"/>
    <property type="match status" value="1"/>
</dbReference>
<dbReference type="EMBL" id="SLWX01000018">
    <property type="protein sequence ID" value="TCO72587.1"/>
    <property type="molecule type" value="Genomic_DNA"/>
</dbReference>
<dbReference type="GO" id="GO:0005524">
    <property type="term" value="F:ATP binding"/>
    <property type="evidence" value="ECO:0007669"/>
    <property type="project" value="UniProtKB-UniRule"/>
</dbReference>
<dbReference type="InterPro" id="IPR042174">
    <property type="entry name" value="RecF_2"/>
</dbReference>
<organism evidence="12 13">
    <name type="scientific">Chromatocurvus halotolerans</name>
    <dbReference type="NCBI Taxonomy" id="1132028"/>
    <lineage>
        <taxon>Bacteria</taxon>
        <taxon>Pseudomonadati</taxon>
        <taxon>Pseudomonadota</taxon>
        <taxon>Gammaproteobacteria</taxon>
        <taxon>Cellvibrionales</taxon>
        <taxon>Halieaceae</taxon>
        <taxon>Chromatocurvus</taxon>
    </lineage>
</organism>
<evidence type="ECO:0000256" key="5">
    <source>
        <dbReference type="ARBA" id="ARBA00022705"/>
    </source>
</evidence>
<evidence type="ECO:0000256" key="10">
    <source>
        <dbReference type="RuleBase" id="RU000578"/>
    </source>
</evidence>
<dbReference type="Proteomes" id="UP000294980">
    <property type="component" value="Unassembled WGS sequence"/>
</dbReference>
<dbReference type="GO" id="GO:0006260">
    <property type="term" value="P:DNA replication"/>
    <property type="evidence" value="ECO:0007669"/>
    <property type="project" value="UniProtKB-UniRule"/>
</dbReference>
<dbReference type="RefSeq" id="WP_205686713.1">
    <property type="nucleotide sequence ID" value="NZ_QQSW01000022.1"/>
</dbReference>
<dbReference type="PROSITE" id="PS00618">
    <property type="entry name" value="RECF_2"/>
    <property type="match status" value="1"/>
</dbReference>
<keyword evidence="6 9" id="KW-0547">Nucleotide-binding</keyword>
<dbReference type="PROSITE" id="PS00617">
    <property type="entry name" value="RECF_1"/>
    <property type="match status" value="1"/>
</dbReference>
<dbReference type="GO" id="GO:0005737">
    <property type="term" value="C:cytoplasm"/>
    <property type="evidence" value="ECO:0007669"/>
    <property type="project" value="UniProtKB-SubCell"/>
</dbReference>
<feature type="binding site" evidence="9">
    <location>
        <begin position="53"/>
        <end position="60"/>
    </location>
    <ligand>
        <name>ATP</name>
        <dbReference type="ChEBI" id="CHEBI:30616"/>
    </ligand>
</feature>
<dbReference type="GO" id="GO:0009432">
    <property type="term" value="P:SOS response"/>
    <property type="evidence" value="ECO:0007669"/>
    <property type="project" value="UniProtKB-UniRule"/>
</dbReference>
<dbReference type="Pfam" id="PF02463">
    <property type="entry name" value="SMC_N"/>
    <property type="match status" value="1"/>
</dbReference>
<dbReference type="AlphaFoldDB" id="A0A4R2KJH7"/>
<dbReference type="InterPro" id="IPR001238">
    <property type="entry name" value="DNA-binding_RecF"/>
</dbReference>
<keyword evidence="4 9" id="KW-0963">Cytoplasm</keyword>
<dbReference type="SUPFAM" id="SSF52540">
    <property type="entry name" value="P-loop containing nucleoside triphosphate hydrolases"/>
    <property type="match status" value="1"/>
</dbReference>
<dbReference type="HAMAP" id="MF_00365">
    <property type="entry name" value="RecF"/>
    <property type="match status" value="1"/>
</dbReference>
<keyword evidence="7 9" id="KW-0067">ATP-binding</keyword>
<keyword evidence="13" id="KW-1185">Reference proteome</keyword>
<dbReference type="GO" id="GO:0003697">
    <property type="term" value="F:single-stranded DNA binding"/>
    <property type="evidence" value="ECO:0007669"/>
    <property type="project" value="UniProtKB-UniRule"/>
</dbReference>
<comment type="similarity">
    <text evidence="2 9 10">Belongs to the RecF family.</text>
</comment>
<protein>
    <recommendedName>
        <fullName evidence="3 9">DNA replication and repair protein RecF</fullName>
    </recommendedName>
</protein>
<evidence type="ECO:0000256" key="2">
    <source>
        <dbReference type="ARBA" id="ARBA00008016"/>
    </source>
</evidence>
<evidence type="ECO:0000313" key="13">
    <source>
        <dbReference type="Proteomes" id="UP000294980"/>
    </source>
</evidence>
<feature type="domain" description="RecF/RecN/SMC N-terminal" evidence="11">
    <location>
        <begin position="25"/>
        <end position="367"/>
    </location>
</feature>
<evidence type="ECO:0000313" key="12">
    <source>
        <dbReference type="EMBL" id="TCO72587.1"/>
    </source>
</evidence>
<evidence type="ECO:0000256" key="9">
    <source>
        <dbReference type="HAMAP-Rule" id="MF_00365"/>
    </source>
</evidence>
<accession>A0A4R2KJH7</accession>
<reference evidence="12 13" key="1">
    <citation type="submission" date="2019-03" db="EMBL/GenBank/DDBJ databases">
        <title>Genomic Encyclopedia of Type Strains, Phase IV (KMG-IV): sequencing the most valuable type-strain genomes for metagenomic binning, comparative biology and taxonomic classification.</title>
        <authorList>
            <person name="Goeker M."/>
        </authorList>
    </citation>
    <scope>NUCLEOTIDE SEQUENCE [LARGE SCALE GENOMIC DNA]</scope>
    <source>
        <strain evidence="12 13">DSM 23344</strain>
    </source>
</reference>
<dbReference type="Gene3D" id="1.20.1050.90">
    <property type="entry name" value="RecF/RecN/SMC, N-terminal domain"/>
    <property type="match status" value="1"/>
</dbReference>
<keyword evidence="5 9" id="KW-0235">DNA replication</keyword>
<evidence type="ECO:0000256" key="4">
    <source>
        <dbReference type="ARBA" id="ARBA00022490"/>
    </source>
</evidence>
<dbReference type="Gene3D" id="3.40.50.300">
    <property type="entry name" value="P-loop containing nucleotide triphosphate hydrolases"/>
    <property type="match status" value="1"/>
</dbReference>
<evidence type="ECO:0000256" key="7">
    <source>
        <dbReference type="ARBA" id="ARBA00022840"/>
    </source>
</evidence>
<gene>
    <name evidence="9" type="primary">recF</name>
    <name evidence="12" type="ORF">EV688_11814</name>
</gene>
<dbReference type="InterPro" id="IPR003395">
    <property type="entry name" value="RecF/RecN/SMC_N"/>
</dbReference>
<keyword evidence="9 10" id="KW-0742">SOS response</keyword>
<keyword evidence="9 10" id="KW-0227">DNA damage</keyword>
<dbReference type="InterPro" id="IPR018078">
    <property type="entry name" value="DNA-binding_RecF_CS"/>
</dbReference>
<name>A0A4R2KJH7_9GAMM</name>
<evidence type="ECO:0000256" key="6">
    <source>
        <dbReference type="ARBA" id="ARBA00022741"/>
    </source>
</evidence>
<evidence type="ECO:0000259" key="11">
    <source>
        <dbReference type="Pfam" id="PF02463"/>
    </source>
</evidence>
<comment type="caution">
    <text evidence="12">The sequence shown here is derived from an EMBL/GenBank/DDBJ whole genome shotgun (WGS) entry which is preliminary data.</text>
</comment>
<keyword evidence="8 9" id="KW-0238">DNA-binding</keyword>
<keyword evidence="9 10" id="KW-0234">DNA repair</keyword>
<dbReference type="GO" id="GO:0000731">
    <property type="term" value="P:DNA synthesis involved in DNA repair"/>
    <property type="evidence" value="ECO:0007669"/>
    <property type="project" value="TreeGrafter"/>
</dbReference>
<evidence type="ECO:0000256" key="3">
    <source>
        <dbReference type="ARBA" id="ARBA00020170"/>
    </source>
</evidence>
<dbReference type="PANTHER" id="PTHR32182">
    <property type="entry name" value="DNA REPLICATION AND REPAIR PROTEIN RECF"/>
    <property type="match status" value="1"/>
</dbReference>
<sequence>MSKTAVYGFYYGEIAGFGSTDAVSMLTRLDIHNVRNLAQVRLTDLSPANILYGANGSGKTSVLESIHLLSAARSFRSYTARSVISHGAGNLTVYGEVSSGNEERDARERSLGVQRHRNGDADIRISGLPVRSAAHLAAELPVLVLNSDSFDLLTGSPRDRRRFLDWGVFHVEHTFFTVWQRYQRCIRQRNTLLRRGNIRDAELMSWTHELAAAGESLTLSRQVYFSRLSTRFAQVVASVLPDSLPVTLQFRRGWDRERSLLEVLNAGLVVDLEQGFTHSGPQRADIRILAGDASASDTLSRGQQKLVVSALKLAQGHLFAEDGGGDRCIFLLDDLPSELDDEHLRLVCEEVEQTRAQVFISCIDLADLHDVWRPPDPLSVFHVEHGQIVKEK</sequence>
<dbReference type="InterPro" id="IPR027417">
    <property type="entry name" value="P-loop_NTPase"/>
</dbReference>
<comment type="function">
    <text evidence="9 10">The RecF protein is involved in DNA metabolism; it is required for DNA replication and normal SOS inducibility. RecF binds preferentially to single-stranded, linear DNA. It also seems to bind ATP.</text>
</comment>
<evidence type="ECO:0000256" key="8">
    <source>
        <dbReference type="ARBA" id="ARBA00023125"/>
    </source>
</evidence>
<proteinExistence type="inferred from homology"/>
<dbReference type="NCBIfam" id="TIGR00611">
    <property type="entry name" value="recf"/>
    <property type="match status" value="1"/>
</dbReference>
<dbReference type="GO" id="GO:0006302">
    <property type="term" value="P:double-strand break repair"/>
    <property type="evidence" value="ECO:0007669"/>
    <property type="project" value="TreeGrafter"/>
</dbReference>
<evidence type="ECO:0000256" key="1">
    <source>
        <dbReference type="ARBA" id="ARBA00004496"/>
    </source>
</evidence>
<comment type="subcellular location">
    <subcellularLocation>
        <location evidence="1 9 10">Cytoplasm</location>
    </subcellularLocation>
</comment>